<dbReference type="AlphaFoldDB" id="A0AAD8L7H8"/>
<accession>A0AAD8L7H8</accession>
<reference evidence="1" key="1">
    <citation type="journal article" date="2023" name="bioRxiv">
        <title>Improved chromosome-level genome assembly for marigold (Tagetes erecta).</title>
        <authorList>
            <person name="Jiang F."/>
            <person name="Yuan L."/>
            <person name="Wang S."/>
            <person name="Wang H."/>
            <person name="Xu D."/>
            <person name="Wang A."/>
            <person name="Fan W."/>
        </authorList>
    </citation>
    <scope>NUCLEOTIDE SEQUENCE</scope>
    <source>
        <strain evidence="1">WSJ</strain>
        <tissue evidence="1">Leaf</tissue>
    </source>
</reference>
<sequence length="70" mass="8015">MCVVVCERENKDTSKTQSVELGSPLSLYLHSVFKFLFSKQRERERKSAMRTVAHNTPNVQHSSPLFLFSG</sequence>
<dbReference type="EMBL" id="JAUHHV010000002">
    <property type="protein sequence ID" value="KAK1433317.1"/>
    <property type="molecule type" value="Genomic_DNA"/>
</dbReference>
<evidence type="ECO:0000313" key="2">
    <source>
        <dbReference type="Proteomes" id="UP001229421"/>
    </source>
</evidence>
<dbReference type="Proteomes" id="UP001229421">
    <property type="component" value="Unassembled WGS sequence"/>
</dbReference>
<gene>
    <name evidence="1" type="ORF">QVD17_10227</name>
</gene>
<name>A0AAD8L7H8_TARER</name>
<proteinExistence type="predicted"/>
<protein>
    <submittedName>
        <fullName evidence="1">Uncharacterized protein</fullName>
    </submittedName>
</protein>
<keyword evidence="2" id="KW-1185">Reference proteome</keyword>
<comment type="caution">
    <text evidence="1">The sequence shown here is derived from an EMBL/GenBank/DDBJ whole genome shotgun (WGS) entry which is preliminary data.</text>
</comment>
<organism evidence="1 2">
    <name type="scientific">Tagetes erecta</name>
    <name type="common">African marigold</name>
    <dbReference type="NCBI Taxonomy" id="13708"/>
    <lineage>
        <taxon>Eukaryota</taxon>
        <taxon>Viridiplantae</taxon>
        <taxon>Streptophyta</taxon>
        <taxon>Embryophyta</taxon>
        <taxon>Tracheophyta</taxon>
        <taxon>Spermatophyta</taxon>
        <taxon>Magnoliopsida</taxon>
        <taxon>eudicotyledons</taxon>
        <taxon>Gunneridae</taxon>
        <taxon>Pentapetalae</taxon>
        <taxon>asterids</taxon>
        <taxon>campanulids</taxon>
        <taxon>Asterales</taxon>
        <taxon>Asteraceae</taxon>
        <taxon>Asteroideae</taxon>
        <taxon>Heliantheae alliance</taxon>
        <taxon>Tageteae</taxon>
        <taxon>Tagetes</taxon>
    </lineage>
</organism>
<evidence type="ECO:0000313" key="1">
    <source>
        <dbReference type="EMBL" id="KAK1433317.1"/>
    </source>
</evidence>